<dbReference type="PANTHER" id="PTHR22977:SF1">
    <property type="entry name" value="COX ASSEMBLY MITOCHONDRIAL PROTEIN 2 HOMOLOG"/>
    <property type="match status" value="1"/>
</dbReference>
<evidence type="ECO:0000313" key="5">
    <source>
        <dbReference type="EMBL" id="RIB01573.1"/>
    </source>
</evidence>
<dbReference type="Proteomes" id="UP000266673">
    <property type="component" value="Unassembled WGS sequence"/>
</dbReference>
<evidence type="ECO:0000256" key="4">
    <source>
        <dbReference type="RuleBase" id="RU364104"/>
    </source>
</evidence>
<dbReference type="AlphaFoldDB" id="A0A397U2D6"/>
<keyword evidence="4" id="KW-0999">Mitochondrion inner membrane</keyword>
<comment type="caution">
    <text evidence="5">The sequence shown here is derived from an EMBL/GenBank/DDBJ whole genome shotgun (WGS) entry which is preliminary data.</text>
</comment>
<dbReference type="OrthoDB" id="532630at2759"/>
<dbReference type="InterPro" id="IPR013892">
    <property type="entry name" value="Cyt_c_biogenesis_Cmc1-like"/>
</dbReference>
<evidence type="ECO:0000256" key="1">
    <source>
        <dbReference type="ARBA" id="ARBA00007347"/>
    </source>
</evidence>
<keyword evidence="4" id="KW-0472">Membrane</keyword>
<evidence type="ECO:0000256" key="2">
    <source>
        <dbReference type="ARBA" id="ARBA00023128"/>
    </source>
</evidence>
<sequence>MHPNLAHHEHPSCLDIIIRLEECHRSGFFKKYFGGCNVIKRELNECLTAEYQIKRRKNADEAKERRNRVETMWREMEEMKQKKDL</sequence>
<name>A0A397U2D6_9GLOM</name>
<reference evidence="5 6" key="1">
    <citation type="submission" date="2018-06" db="EMBL/GenBank/DDBJ databases">
        <title>Comparative genomics reveals the genomic features of Rhizophagus irregularis, R. cerebriforme, R. diaphanum and Gigaspora rosea, and their symbiotic lifestyle signature.</title>
        <authorList>
            <person name="Morin E."/>
            <person name="San Clemente H."/>
            <person name="Chen E.C.H."/>
            <person name="De La Providencia I."/>
            <person name="Hainaut M."/>
            <person name="Kuo A."/>
            <person name="Kohler A."/>
            <person name="Murat C."/>
            <person name="Tang N."/>
            <person name="Roy S."/>
            <person name="Loubradou J."/>
            <person name="Henrissat B."/>
            <person name="Grigoriev I.V."/>
            <person name="Corradi N."/>
            <person name="Roux C."/>
            <person name="Martin F.M."/>
        </authorList>
    </citation>
    <scope>NUCLEOTIDE SEQUENCE [LARGE SCALE GENOMIC DNA]</scope>
    <source>
        <strain evidence="5 6">DAOM 194757</strain>
    </source>
</reference>
<dbReference type="GO" id="GO:0005743">
    <property type="term" value="C:mitochondrial inner membrane"/>
    <property type="evidence" value="ECO:0007669"/>
    <property type="project" value="UniProtKB-SubCell"/>
</dbReference>
<keyword evidence="3" id="KW-1015">Disulfide bond</keyword>
<keyword evidence="6" id="KW-1185">Reference proteome</keyword>
<dbReference type="PANTHER" id="PTHR22977">
    <property type="entry name" value="COX ASSEMBLY MITOCHONDRIAL PROTEIN"/>
    <property type="match status" value="1"/>
</dbReference>
<evidence type="ECO:0000256" key="3">
    <source>
        <dbReference type="ARBA" id="ARBA00023157"/>
    </source>
</evidence>
<comment type="similarity">
    <text evidence="1 4">Belongs to the CMC family.</text>
</comment>
<keyword evidence="2 4" id="KW-0496">Mitochondrion</keyword>
<comment type="subcellular location">
    <subcellularLocation>
        <location evidence="4">Mitochondrion inner membrane</location>
    </subcellularLocation>
</comment>
<dbReference type="STRING" id="44941.A0A397U2D6"/>
<organism evidence="5 6">
    <name type="scientific">Gigaspora rosea</name>
    <dbReference type="NCBI Taxonomy" id="44941"/>
    <lineage>
        <taxon>Eukaryota</taxon>
        <taxon>Fungi</taxon>
        <taxon>Fungi incertae sedis</taxon>
        <taxon>Mucoromycota</taxon>
        <taxon>Glomeromycotina</taxon>
        <taxon>Glomeromycetes</taxon>
        <taxon>Diversisporales</taxon>
        <taxon>Gigasporaceae</taxon>
        <taxon>Gigaspora</taxon>
    </lineage>
</organism>
<accession>A0A397U2D6</accession>
<gene>
    <name evidence="5" type="ORF">C2G38_2127333</name>
</gene>
<proteinExistence type="inferred from homology"/>
<dbReference type="EMBL" id="QKWP01003057">
    <property type="protein sequence ID" value="RIB01573.1"/>
    <property type="molecule type" value="Genomic_DNA"/>
</dbReference>
<comment type="function">
    <text evidence="4">Required for mitochondrial cytochrome c oxidase (COX) assembly and respiration.</text>
</comment>
<dbReference type="Pfam" id="PF08583">
    <property type="entry name" value="Cmc1"/>
    <property type="match status" value="1"/>
</dbReference>
<protein>
    <recommendedName>
        <fullName evidence="4">COX assembly mitochondrial protein</fullName>
    </recommendedName>
</protein>
<keyword evidence="4" id="KW-0143">Chaperone</keyword>
<evidence type="ECO:0000313" key="6">
    <source>
        <dbReference type="Proteomes" id="UP000266673"/>
    </source>
</evidence>